<protein>
    <recommendedName>
        <fullName evidence="3">CYIR protein</fullName>
    </recommendedName>
</protein>
<feature type="non-terminal residue" evidence="1">
    <location>
        <position position="1"/>
    </location>
</feature>
<evidence type="ECO:0000313" key="2">
    <source>
        <dbReference type="Proteomes" id="UP000006319"/>
    </source>
</evidence>
<dbReference type="Proteomes" id="UP000006319">
    <property type="component" value="Unassembled WGS sequence"/>
</dbReference>
<evidence type="ECO:0000313" key="1">
    <source>
        <dbReference type="EMBL" id="GAB69396.1"/>
    </source>
</evidence>
<name>K6UF32_PLACD</name>
<dbReference type="GeneID" id="14695939"/>
<dbReference type="OrthoDB" id="386682at2759"/>
<dbReference type="RefSeq" id="XP_004227614.1">
    <property type="nucleotide sequence ID" value="XM_004227566.1"/>
</dbReference>
<keyword evidence="2" id="KW-1185">Reference proteome</keyword>
<dbReference type="KEGG" id="pcy:PCYB_001440"/>
<dbReference type="Pfam" id="PF05795">
    <property type="entry name" value="Plasmodium_Vir"/>
    <property type="match status" value="1"/>
</dbReference>
<dbReference type="AlphaFoldDB" id="K6UF32"/>
<gene>
    <name evidence="1" type="ORF">PCYB_001440</name>
</gene>
<accession>K6UF32</accession>
<dbReference type="OMA" id="VIMINQH"/>
<reference evidence="1 2" key="1">
    <citation type="journal article" date="2012" name="Nat. Genet.">
        <title>Plasmodium cynomolgi genome sequences provide insight into Plasmodium vivax and the monkey malaria clade.</title>
        <authorList>
            <person name="Tachibana S."/>
            <person name="Sullivan S.A."/>
            <person name="Kawai S."/>
            <person name="Nakamura S."/>
            <person name="Kim H.R."/>
            <person name="Goto N."/>
            <person name="Arisue N."/>
            <person name="Palacpac N.M.Q."/>
            <person name="Honma H."/>
            <person name="Yagi M."/>
            <person name="Tougan T."/>
            <person name="Katakai Y."/>
            <person name="Kaneko O."/>
            <person name="Mita T."/>
            <person name="Kita K."/>
            <person name="Yasutomi Y."/>
            <person name="Sutton P.L."/>
            <person name="Shakhbatyan R."/>
            <person name="Horii T."/>
            <person name="Yasunaga T."/>
            <person name="Barnwell J.W."/>
            <person name="Escalante A.A."/>
            <person name="Carlton J.M."/>
            <person name="Tanabe K."/>
        </authorList>
    </citation>
    <scope>NUCLEOTIDE SEQUENCE [LARGE SCALE GENOMIC DNA]</scope>
    <source>
        <strain evidence="1 2">B</strain>
    </source>
</reference>
<proteinExistence type="predicted"/>
<dbReference type="EMBL" id="DF157124">
    <property type="protein sequence ID" value="GAB69396.1"/>
    <property type="molecule type" value="Genomic_DNA"/>
</dbReference>
<dbReference type="VEuPathDB" id="PlasmoDB:PCYB_001440"/>
<dbReference type="InterPro" id="IPR008780">
    <property type="entry name" value="Plasmodium_Vir"/>
</dbReference>
<sequence>ADNLDTFPAHEKYEKLSGTNIDELSCATYCKKLISLKGSKKDVQTLCAKMVTNLKTLHTNSDVGKTQKDRCSFLTHWARYHVMNLFSKNPISNQEKPLLKELNEAIFNVNENITEWNNRCNFYLYGNWDYWKEEKDLHDYFVNHDKINEYADRPNGDTPNKYCIYLNHINDLYKRYIKDCCMCFIRPNFDCEEKCPKYFKCEKKYYPYDLISKLKCSNQKPNDTVEEIFKPVTLDYTVVTRSQIESLNSCNSSTCEQEYNSYDLIHNLNSPNQKPNDSVEETNKSVILDHTVLNRSQIELVNSCNSFMCEPFYKFVSLGYSLLGGGFIFS</sequence>
<evidence type="ECO:0008006" key="3">
    <source>
        <dbReference type="Google" id="ProtNLM"/>
    </source>
</evidence>
<organism evidence="1 2">
    <name type="scientific">Plasmodium cynomolgi (strain B)</name>
    <dbReference type="NCBI Taxonomy" id="1120755"/>
    <lineage>
        <taxon>Eukaryota</taxon>
        <taxon>Sar</taxon>
        <taxon>Alveolata</taxon>
        <taxon>Apicomplexa</taxon>
        <taxon>Aconoidasida</taxon>
        <taxon>Haemosporida</taxon>
        <taxon>Plasmodiidae</taxon>
        <taxon>Plasmodium</taxon>
        <taxon>Plasmodium (Plasmodium)</taxon>
    </lineage>
</organism>